<sequence>MSVSQLVSLLVAGASALIVKPIGFESAMSGLVVLAALIVFWSWFRAECDAMAVAGSAGDGGSRPAGDGV</sequence>
<evidence type="ECO:0000256" key="1">
    <source>
        <dbReference type="SAM" id="Phobius"/>
    </source>
</evidence>
<gene>
    <name evidence="2" type="ORF">KV203_04920</name>
</gene>
<evidence type="ECO:0000313" key="2">
    <source>
        <dbReference type="EMBL" id="QXQ16093.1"/>
    </source>
</evidence>
<dbReference type="Proteomes" id="UP000887023">
    <property type="component" value="Chromosome"/>
</dbReference>
<keyword evidence="1" id="KW-1133">Transmembrane helix</keyword>
<keyword evidence="1" id="KW-0472">Membrane</keyword>
<organism evidence="2 3">
    <name type="scientific">Skermania pinensis</name>
    <dbReference type="NCBI Taxonomy" id="39122"/>
    <lineage>
        <taxon>Bacteria</taxon>
        <taxon>Bacillati</taxon>
        <taxon>Actinomycetota</taxon>
        <taxon>Actinomycetes</taxon>
        <taxon>Mycobacteriales</taxon>
        <taxon>Gordoniaceae</taxon>
        <taxon>Skermania</taxon>
    </lineage>
</organism>
<dbReference type="EMBL" id="CP079105">
    <property type="protein sequence ID" value="QXQ16093.1"/>
    <property type="molecule type" value="Genomic_DNA"/>
</dbReference>
<protein>
    <submittedName>
        <fullName evidence="2">Uncharacterized protein</fullName>
    </submittedName>
</protein>
<proteinExistence type="predicted"/>
<reference evidence="2" key="1">
    <citation type="submission" date="2021-07" db="EMBL/GenBank/DDBJ databases">
        <title>Candidatus Kaistella beijingensis sp. nov. isolated from a municipal wastewater treatment plant is involved in sludge foaming.</title>
        <authorList>
            <person name="Song Y."/>
            <person name="Liu S.-J."/>
        </authorList>
    </citation>
    <scope>NUCLEOTIDE SEQUENCE</scope>
    <source>
        <strain evidence="2">DSM 43998</strain>
    </source>
</reference>
<name>A0ABX8SE68_9ACTN</name>
<keyword evidence="1" id="KW-0812">Transmembrane</keyword>
<keyword evidence="3" id="KW-1185">Reference proteome</keyword>
<evidence type="ECO:0000313" key="3">
    <source>
        <dbReference type="Proteomes" id="UP000887023"/>
    </source>
</evidence>
<feature type="transmembrane region" description="Helical" evidence="1">
    <location>
        <begin position="26"/>
        <end position="44"/>
    </location>
</feature>
<accession>A0ABX8SE68</accession>
<dbReference type="RefSeq" id="WP_066468379.1">
    <property type="nucleotide sequence ID" value="NZ_CBCRUZ010000004.1"/>
</dbReference>